<feature type="transmembrane region" description="Helical" evidence="12">
    <location>
        <begin position="131"/>
        <end position="153"/>
    </location>
</feature>
<evidence type="ECO:0000313" key="13">
    <source>
        <dbReference type="Proteomes" id="UP001652626"/>
    </source>
</evidence>
<feature type="transmembrane region" description="Helical" evidence="12">
    <location>
        <begin position="266"/>
        <end position="285"/>
    </location>
</feature>
<dbReference type="GeneID" id="113403947"/>
<gene>
    <name evidence="14" type="primary">LOC113403947</name>
</gene>
<keyword evidence="13" id="KW-1185">Reference proteome</keyword>
<evidence type="ECO:0000256" key="8">
    <source>
        <dbReference type="ARBA" id="ARBA00023136"/>
    </source>
</evidence>
<dbReference type="GO" id="GO:0032880">
    <property type="term" value="P:regulation of protein localization"/>
    <property type="evidence" value="ECO:0007669"/>
    <property type="project" value="TreeGrafter"/>
</dbReference>
<evidence type="ECO:0000256" key="11">
    <source>
        <dbReference type="ARBA" id="ARBA00024803"/>
    </source>
</evidence>
<dbReference type="PANTHER" id="PTHR14605:SF1">
    <property type="entry name" value="TRANSMEMBRANE PROTEIN 231"/>
    <property type="match status" value="1"/>
</dbReference>
<dbReference type="PANTHER" id="PTHR14605">
    <property type="entry name" value="CHST5 PROTEIN"/>
    <property type="match status" value="1"/>
</dbReference>
<evidence type="ECO:0000256" key="1">
    <source>
        <dbReference type="ARBA" id="ARBA00004272"/>
    </source>
</evidence>
<comment type="similarity">
    <text evidence="2">Belongs to the TMEM231 family.</text>
</comment>
<keyword evidence="4" id="KW-1003">Cell membrane</keyword>
<feature type="transmembrane region" description="Helical" evidence="12">
    <location>
        <begin position="20"/>
        <end position="43"/>
    </location>
</feature>
<comment type="function">
    <text evidence="11">Transmembrane component of the tectonic-like complex, a complex localized at the transition zone of primary cilia and acting as a barrier that prevents diffusion of transmembrane proteins between the cilia and plasma membranes. Required for ciliogenesis and sonic hedgehog/SHH signaling.</text>
</comment>
<dbReference type="OrthoDB" id="426438at2759"/>
<dbReference type="GO" id="GO:0060271">
    <property type="term" value="P:cilium assembly"/>
    <property type="evidence" value="ECO:0007669"/>
    <property type="project" value="TreeGrafter"/>
</dbReference>
<keyword evidence="5 12" id="KW-0812">Transmembrane</keyword>
<evidence type="ECO:0000256" key="12">
    <source>
        <dbReference type="SAM" id="Phobius"/>
    </source>
</evidence>
<keyword evidence="8 12" id="KW-0472">Membrane</keyword>
<keyword evidence="10" id="KW-0966">Cell projection</keyword>
<reference evidence="14" key="1">
    <citation type="submission" date="2025-08" db="UniProtKB">
        <authorList>
            <consortium name="RefSeq"/>
        </authorList>
    </citation>
    <scope>IDENTIFICATION</scope>
    <source>
        <tissue evidence="14">Whole body</tissue>
    </source>
</reference>
<keyword evidence="7" id="KW-0969">Cilium</keyword>
<evidence type="ECO:0000256" key="6">
    <source>
        <dbReference type="ARBA" id="ARBA00022989"/>
    </source>
</evidence>
<proteinExistence type="inferred from homology"/>
<evidence type="ECO:0000256" key="9">
    <source>
        <dbReference type="ARBA" id="ARBA00023180"/>
    </source>
</evidence>
<evidence type="ECO:0000313" key="14">
    <source>
        <dbReference type="RefSeq" id="XP_026500402.2"/>
    </source>
</evidence>
<keyword evidence="6 12" id="KW-1133">Transmembrane helix</keyword>
<evidence type="ECO:0000256" key="3">
    <source>
        <dbReference type="ARBA" id="ARBA00015087"/>
    </source>
</evidence>
<dbReference type="GO" id="GO:0035869">
    <property type="term" value="C:ciliary transition zone"/>
    <property type="evidence" value="ECO:0007669"/>
    <property type="project" value="TreeGrafter"/>
</dbReference>
<dbReference type="InterPro" id="IPR019306">
    <property type="entry name" value="TMEM231"/>
</dbReference>
<evidence type="ECO:0000256" key="2">
    <source>
        <dbReference type="ARBA" id="ARBA00009082"/>
    </source>
</evidence>
<organism evidence="13 14">
    <name type="scientific">Vanessa tameamea</name>
    <name type="common">Kamehameha butterfly</name>
    <dbReference type="NCBI Taxonomy" id="334116"/>
    <lineage>
        <taxon>Eukaryota</taxon>
        <taxon>Metazoa</taxon>
        <taxon>Ecdysozoa</taxon>
        <taxon>Arthropoda</taxon>
        <taxon>Hexapoda</taxon>
        <taxon>Insecta</taxon>
        <taxon>Pterygota</taxon>
        <taxon>Neoptera</taxon>
        <taxon>Endopterygota</taxon>
        <taxon>Lepidoptera</taxon>
        <taxon>Glossata</taxon>
        <taxon>Ditrysia</taxon>
        <taxon>Papilionoidea</taxon>
        <taxon>Nymphalidae</taxon>
        <taxon>Nymphalinae</taxon>
        <taxon>Vanessa</taxon>
    </lineage>
</organism>
<evidence type="ECO:0000256" key="4">
    <source>
        <dbReference type="ARBA" id="ARBA00022475"/>
    </source>
</evidence>
<comment type="subcellular location">
    <subcellularLocation>
        <location evidence="1">Cell projection</location>
        <location evidence="1">Cilium membrane</location>
        <topology evidence="1">Multi-pass membrane protein</topology>
    </subcellularLocation>
</comment>
<protein>
    <recommendedName>
        <fullName evidence="3">Transmembrane protein 231</fullName>
    </recommendedName>
</protein>
<keyword evidence="9" id="KW-0325">Glycoprotein</keyword>
<dbReference type="Proteomes" id="UP001652626">
    <property type="component" value="Chromosome 4"/>
</dbReference>
<evidence type="ECO:0000256" key="7">
    <source>
        <dbReference type="ARBA" id="ARBA00023069"/>
    </source>
</evidence>
<name>A0A8B8IV14_VANTA</name>
<sequence>MALYKLFSHSVEIQYKSYFLSKATLFTILIAIFNLTLPFIVAFNSKGFWLQSHYFYEQPSIRSTYDYLLIAETDDPSINIICGEAAVLNSETIEHEENCVETQIQEQDFDKDGKNDIIAFKLHLIVPKERTITYIILILGIDLLIMTTCPLQMQSLAIINKEFAVHPNGLKYYGDIQIYQTVHLPCFQNMVDTTYNSSIFSYKSGYKNTVDSILEEYLSRDVITTVTPIFSRNQNGLTGTMDLNIVLKISEIQIRYLPSLLQELKWAWPQYLSLLFIFYCFFNRIKRFVFSKRLLMAWKIVPWSKNN</sequence>
<dbReference type="Pfam" id="PF10149">
    <property type="entry name" value="TM231"/>
    <property type="match status" value="1"/>
</dbReference>
<dbReference type="OMA" id="PALYTRY"/>
<accession>A0A8B8IV14</accession>
<dbReference type="RefSeq" id="XP_026500402.2">
    <property type="nucleotide sequence ID" value="XM_026644617.2"/>
</dbReference>
<evidence type="ECO:0000256" key="10">
    <source>
        <dbReference type="ARBA" id="ARBA00023273"/>
    </source>
</evidence>
<dbReference type="GO" id="GO:0060170">
    <property type="term" value="C:ciliary membrane"/>
    <property type="evidence" value="ECO:0007669"/>
    <property type="project" value="UniProtKB-SubCell"/>
</dbReference>
<dbReference type="AlphaFoldDB" id="A0A8B8IV14"/>
<evidence type="ECO:0000256" key="5">
    <source>
        <dbReference type="ARBA" id="ARBA00022692"/>
    </source>
</evidence>